<dbReference type="Proteomes" id="UP001596091">
    <property type="component" value="Unassembled WGS sequence"/>
</dbReference>
<protein>
    <submittedName>
        <fullName evidence="1">Uncharacterized protein</fullName>
    </submittedName>
</protein>
<proteinExistence type="predicted"/>
<organism evidence="1 2">
    <name type="scientific">Acidicapsa dinghuensis</name>
    <dbReference type="NCBI Taxonomy" id="2218256"/>
    <lineage>
        <taxon>Bacteria</taxon>
        <taxon>Pseudomonadati</taxon>
        <taxon>Acidobacteriota</taxon>
        <taxon>Terriglobia</taxon>
        <taxon>Terriglobales</taxon>
        <taxon>Acidobacteriaceae</taxon>
        <taxon>Acidicapsa</taxon>
    </lineage>
</organism>
<gene>
    <name evidence="1" type="ORF">ACFPT7_00440</name>
</gene>
<sequence length="375" mass="38122">MLLVSFHGGAGGIGNVYAYDTSSAPPTLNSKKALQGVTLTNPELRGLVSANSMLYVVNGAKGASNIVCFTLPGKTDQKYHFGYVGEFLGPSLDAKGKFQNAIGHPYALLFAASQDGSGTNCYVANQDTNVVAQAAVSGKGKSAKIAKGWVSAYLKGLTGICPKNGCVFLDGTFAASQNGALPDVATAATNVPEANGGLAVEFAKATGTDADVTGKSKPKVQNSVRDLAVSNGVLLVCDEPAKVIRIYSLADGTYQGASKALAAGPTHLAIFNGGLFVSAGDQLYWSALANPVTPGGLVFASVLTAPAGFKVGGVTFDEKTNTAYVAFQQGTGTTGTGSIYSYGLGTKAVLPPVFGAGTVVASGFADTPEFLLFVD</sequence>
<dbReference type="RefSeq" id="WP_263335209.1">
    <property type="nucleotide sequence ID" value="NZ_JAGSYH010000002.1"/>
</dbReference>
<dbReference type="SUPFAM" id="SSF63825">
    <property type="entry name" value="YWTD domain"/>
    <property type="match status" value="1"/>
</dbReference>
<keyword evidence="2" id="KW-1185">Reference proteome</keyword>
<evidence type="ECO:0000313" key="2">
    <source>
        <dbReference type="Proteomes" id="UP001596091"/>
    </source>
</evidence>
<evidence type="ECO:0000313" key="1">
    <source>
        <dbReference type="EMBL" id="MFC5860752.1"/>
    </source>
</evidence>
<accession>A0ABW1E8W2</accession>
<name>A0ABW1E8W2_9BACT</name>
<dbReference type="SUPFAM" id="SSF63829">
    <property type="entry name" value="Calcium-dependent phosphotriesterase"/>
    <property type="match status" value="1"/>
</dbReference>
<comment type="caution">
    <text evidence="1">The sequence shown here is derived from an EMBL/GenBank/DDBJ whole genome shotgun (WGS) entry which is preliminary data.</text>
</comment>
<reference evidence="2" key="1">
    <citation type="journal article" date="2019" name="Int. J. Syst. Evol. Microbiol.">
        <title>The Global Catalogue of Microorganisms (GCM) 10K type strain sequencing project: providing services to taxonomists for standard genome sequencing and annotation.</title>
        <authorList>
            <consortium name="The Broad Institute Genomics Platform"/>
            <consortium name="The Broad Institute Genome Sequencing Center for Infectious Disease"/>
            <person name="Wu L."/>
            <person name="Ma J."/>
        </authorList>
    </citation>
    <scope>NUCLEOTIDE SEQUENCE [LARGE SCALE GENOMIC DNA]</scope>
    <source>
        <strain evidence="2">JCM 4087</strain>
    </source>
</reference>
<dbReference type="EMBL" id="JBHSPH010000001">
    <property type="protein sequence ID" value="MFC5860752.1"/>
    <property type="molecule type" value="Genomic_DNA"/>
</dbReference>